<dbReference type="SUPFAM" id="SSF56176">
    <property type="entry name" value="FAD-binding/transporter-associated domain-like"/>
    <property type="match status" value="1"/>
</dbReference>
<dbReference type="RefSeq" id="WP_101835893.1">
    <property type="nucleotide sequence ID" value="NZ_FZMO01000547.1"/>
</dbReference>
<dbReference type="Gene3D" id="3.30.43.10">
    <property type="entry name" value="Uridine Diphospho-n-acetylenolpyruvylglucosamine Reductase, domain 2"/>
    <property type="match status" value="1"/>
</dbReference>
<dbReference type="InterPro" id="IPR006093">
    <property type="entry name" value="Oxy_OxRdtase_FAD_BS"/>
</dbReference>
<organism evidence="7 8">
    <name type="scientific">Frankia canadensis</name>
    <dbReference type="NCBI Taxonomy" id="1836972"/>
    <lineage>
        <taxon>Bacteria</taxon>
        <taxon>Bacillati</taxon>
        <taxon>Actinomycetota</taxon>
        <taxon>Actinomycetes</taxon>
        <taxon>Frankiales</taxon>
        <taxon>Frankiaceae</taxon>
        <taxon>Frankia</taxon>
    </lineage>
</organism>
<dbReference type="GO" id="GO:0071949">
    <property type="term" value="F:FAD binding"/>
    <property type="evidence" value="ECO:0007669"/>
    <property type="project" value="InterPro"/>
</dbReference>
<accession>A0A2I2L1L3</accession>
<feature type="domain" description="FAD-binding PCMH-type" evidence="6">
    <location>
        <begin position="41"/>
        <end position="211"/>
    </location>
</feature>
<dbReference type="InterPro" id="IPR016169">
    <property type="entry name" value="FAD-bd_PCMH_sub2"/>
</dbReference>
<gene>
    <name evidence="7" type="ORF">FRACA_80057</name>
</gene>
<sequence>MTTTARPRDAIRELRGRFRGALLRPGEEGYYEARQVWNGAIDRRPALIARCAGTDDVVTAVRFARDRDLPLSVRGGGHSVVGHAVCDDGVVIDLSQLKAVAVDPAARVARAAGGLLWSELDLATQRHGLATTGGSVSSTGIGGVTLGGGFGHLMRRHGLTVDNLRAVDLVTADGERLRVDAAHEPELFWALRGGGGNFGIATAFEYDLHPVGPIVLGGPVFWSLDQAPDVLRVLREFAPGAPDELGVMLVANLAPPLPFLPPERYGTPVFGLVLTWCGDIAAGLRAIAPLRSIGTPIGDLVRPTPYRAVQSLLDGSAARGAASHWRSHRLPDLSDGVIDTIVERVSSITSPLSLLNGWMIGGAVSRVDPSATAIGERETGFELRTIAVWQPGAPDADRHTAWVRDGWEALRAHSAGRQYATFLADEGAAGVRAAYGDQLARLVAVKDRYDPTNVFRLNANIAPSGGTR</sequence>
<dbReference type="OrthoDB" id="545125at2"/>
<dbReference type="InterPro" id="IPR050416">
    <property type="entry name" value="FAD-linked_Oxidoreductase"/>
</dbReference>
<dbReference type="PROSITE" id="PS51387">
    <property type="entry name" value="FAD_PCMH"/>
    <property type="match status" value="1"/>
</dbReference>
<dbReference type="PANTHER" id="PTHR42973:SF39">
    <property type="entry name" value="FAD-BINDING PCMH-TYPE DOMAIN-CONTAINING PROTEIN"/>
    <property type="match status" value="1"/>
</dbReference>
<comment type="similarity">
    <text evidence="2">Belongs to the oxygen-dependent FAD-linked oxidoreductase family.</text>
</comment>
<reference evidence="7 8" key="1">
    <citation type="submission" date="2017-06" db="EMBL/GenBank/DDBJ databases">
        <authorList>
            <person name="Kim H.J."/>
            <person name="Triplett B.A."/>
        </authorList>
    </citation>
    <scope>NUCLEOTIDE SEQUENCE [LARGE SCALE GENOMIC DNA]</scope>
    <source>
        <strain evidence="7">FRACA_ARgP5</strain>
    </source>
</reference>
<dbReference type="InterPro" id="IPR016166">
    <property type="entry name" value="FAD-bd_PCMH"/>
</dbReference>
<evidence type="ECO:0000256" key="2">
    <source>
        <dbReference type="ARBA" id="ARBA00005466"/>
    </source>
</evidence>
<dbReference type="InterPro" id="IPR016167">
    <property type="entry name" value="FAD-bd_PCMH_sub1"/>
</dbReference>
<dbReference type="GO" id="GO:0016491">
    <property type="term" value="F:oxidoreductase activity"/>
    <property type="evidence" value="ECO:0007669"/>
    <property type="project" value="UniProtKB-KW"/>
</dbReference>
<evidence type="ECO:0000256" key="5">
    <source>
        <dbReference type="ARBA" id="ARBA00023002"/>
    </source>
</evidence>
<keyword evidence="4" id="KW-0274">FAD</keyword>
<dbReference type="InterPro" id="IPR006094">
    <property type="entry name" value="Oxid_FAD_bind_N"/>
</dbReference>
<keyword evidence="5" id="KW-0560">Oxidoreductase</keyword>
<protein>
    <submittedName>
        <fullName evidence="7">FAD linked oxidase domain protein</fullName>
    </submittedName>
</protein>
<dbReference type="Gene3D" id="3.30.465.10">
    <property type="match status" value="1"/>
</dbReference>
<dbReference type="PROSITE" id="PS00862">
    <property type="entry name" value="OX2_COVAL_FAD"/>
    <property type="match status" value="1"/>
</dbReference>
<evidence type="ECO:0000313" key="7">
    <source>
        <dbReference type="EMBL" id="SNQ51757.1"/>
    </source>
</evidence>
<dbReference type="InterPro" id="IPR036318">
    <property type="entry name" value="FAD-bd_PCMH-like_sf"/>
</dbReference>
<dbReference type="Proteomes" id="UP000234331">
    <property type="component" value="Unassembled WGS sequence"/>
</dbReference>
<keyword evidence="8" id="KW-1185">Reference proteome</keyword>
<dbReference type="InterPro" id="IPR012951">
    <property type="entry name" value="BBE"/>
</dbReference>
<keyword evidence="3" id="KW-0285">Flavoprotein</keyword>
<evidence type="ECO:0000256" key="3">
    <source>
        <dbReference type="ARBA" id="ARBA00022630"/>
    </source>
</evidence>
<evidence type="ECO:0000313" key="8">
    <source>
        <dbReference type="Proteomes" id="UP000234331"/>
    </source>
</evidence>
<dbReference type="Pfam" id="PF01565">
    <property type="entry name" value="FAD_binding_4"/>
    <property type="match status" value="1"/>
</dbReference>
<dbReference type="EMBL" id="FZMO01000547">
    <property type="protein sequence ID" value="SNQ51757.1"/>
    <property type="molecule type" value="Genomic_DNA"/>
</dbReference>
<evidence type="ECO:0000259" key="6">
    <source>
        <dbReference type="PROSITE" id="PS51387"/>
    </source>
</evidence>
<name>A0A2I2L1L3_9ACTN</name>
<evidence type="ECO:0000256" key="4">
    <source>
        <dbReference type="ARBA" id="ARBA00022827"/>
    </source>
</evidence>
<evidence type="ECO:0000256" key="1">
    <source>
        <dbReference type="ARBA" id="ARBA00001974"/>
    </source>
</evidence>
<dbReference type="Pfam" id="PF08031">
    <property type="entry name" value="BBE"/>
    <property type="match status" value="1"/>
</dbReference>
<dbReference type="Gene3D" id="3.40.462.20">
    <property type="match status" value="1"/>
</dbReference>
<proteinExistence type="inferred from homology"/>
<dbReference type="PANTHER" id="PTHR42973">
    <property type="entry name" value="BINDING OXIDOREDUCTASE, PUTATIVE (AFU_ORTHOLOGUE AFUA_1G17690)-RELATED"/>
    <property type="match status" value="1"/>
</dbReference>
<comment type="cofactor">
    <cofactor evidence="1">
        <name>FAD</name>
        <dbReference type="ChEBI" id="CHEBI:57692"/>
    </cofactor>
</comment>
<dbReference type="AlphaFoldDB" id="A0A2I2L1L3"/>